<dbReference type="AlphaFoldDB" id="A0A6P8EGC0"/>
<organism evidence="2 3">
    <name type="scientific">Punica granatum</name>
    <name type="common">Pomegranate</name>
    <dbReference type="NCBI Taxonomy" id="22663"/>
    <lineage>
        <taxon>Eukaryota</taxon>
        <taxon>Viridiplantae</taxon>
        <taxon>Streptophyta</taxon>
        <taxon>Embryophyta</taxon>
        <taxon>Tracheophyta</taxon>
        <taxon>Spermatophyta</taxon>
        <taxon>Magnoliopsida</taxon>
        <taxon>eudicotyledons</taxon>
        <taxon>Gunneridae</taxon>
        <taxon>Pentapetalae</taxon>
        <taxon>rosids</taxon>
        <taxon>malvids</taxon>
        <taxon>Myrtales</taxon>
        <taxon>Lythraceae</taxon>
        <taxon>Punica</taxon>
    </lineage>
</organism>
<reference evidence="2" key="1">
    <citation type="journal article" date="2020" name="Plant Biotechnol. J.">
        <title>The pomegranate (Punica granatum L.) draft genome dissects genetic divergence between soft- and hard-seeded cultivars.</title>
        <authorList>
            <person name="Luo X."/>
            <person name="Li H."/>
            <person name="Wu Z."/>
            <person name="Yao W."/>
            <person name="Zhao P."/>
            <person name="Cao D."/>
            <person name="Yu H."/>
            <person name="Li K."/>
            <person name="Poudel K."/>
            <person name="Zhao D."/>
            <person name="Zhang F."/>
            <person name="Xia X."/>
            <person name="Chen L."/>
            <person name="Wang Q."/>
            <person name="Jing D."/>
            <person name="Cao S."/>
        </authorList>
    </citation>
    <scope>NUCLEOTIDE SEQUENCE [LARGE SCALE GENOMIC DNA]</scope>
    <source>
        <strain evidence="2">cv. Tunisia</strain>
    </source>
</reference>
<gene>
    <name evidence="3" type="primary">LOC116213607</name>
</gene>
<proteinExistence type="predicted"/>
<dbReference type="OrthoDB" id="1751736at2759"/>
<sequence length="138" mass="15846">MKFLRVVPLSSSDRFSFLPPSFFVSSPSPIAPMSRVSEYVQSLSPPRPPPTIFTALENPKKMKRSREQEEGKPCEICGDIGLREWIVTCSQYIACMFHFRRIGKFGFVNHAKPKIKLIYQDMIQKERPSQVAHQTSLQ</sequence>
<reference evidence="3" key="2">
    <citation type="submission" date="2025-08" db="UniProtKB">
        <authorList>
            <consortium name="RefSeq"/>
        </authorList>
    </citation>
    <scope>IDENTIFICATION</scope>
    <source>
        <tissue evidence="3">Leaf</tissue>
    </source>
</reference>
<feature type="region of interest" description="Disordered" evidence="1">
    <location>
        <begin position="42"/>
        <end position="70"/>
    </location>
</feature>
<dbReference type="Proteomes" id="UP000515151">
    <property type="component" value="Chromosome 7"/>
</dbReference>
<name>A0A6P8EGC0_PUNGR</name>
<dbReference type="RefSeq" id="XP_031404483.1">
    <property type="nucleotide sequence ID" value="XM_031548623.1"/>
</dbReference>
<protein>
    <submittedName>
        <fullName evidence="3">Uncharacterized protein LOC116213607</fullName>
    </submittedName>
</protein>
<accession>A0A6P8EGC0</accession>
<evidence type="ECO:0000256" key="1">
    <source>
        <dbReference type="SAM" id="MobiDB-lite"/>
    </source>
</evidence>
<dbReference type="GeneID" id="116213607"/>
<keyword evidence="2" id="KW-1185">Reference proteome</keyword>
<evidence type="ECO:0000313" key="2">
    <source>
        <dbReference type="Proteomes" id="UP000515151"/>
    </source>
</evidence>
<evidence type="ECO:0000313" key="3">
    <source>
        <dbReference type="RefSeq" id="XP_031404483.1"/>
    </source>
</evidence>